<dbReference type="GO" id="GO:0005524">
    <property type="term" value="F:ATP binding"/>
    <property type="evidence" value="ECO:0007669"/>
    <property type="project" value="UniProtKB-KW"/>
</dbReference>
<protein>
    <recommendedName>
        <fullName evidence="4">Asparagine synthetase domain-containing protein</fullName>
    </recommendedName>
</protein>
<dbReference type="InterPro" id="IPR014729">
    <property type="entry name" value="Rossmann-like_a/b/a_fold"/>
</dbReference>
<evidence type="ECO:0000256" key="1">
    <source>
        <dbReference type="ARBA" id="ARBA00005187"/>
    </source>
</evidence>
<keyword evidence="2" id="KW-0547">Nucleotide-binding</keyword>
<dbReference type="VEuPathDB" id="VectorBase:BGLB031150"/>
<dbReference type="InterPro" id="IPR050795">
    <property type="entry name" value="Asn_Synthetase"/>
</dbReference>
<dbReference type="GO" id="GO:0004066">
    <property type="term" value="F:asparagine synthase (glutamine-hydrolyzing) activity"/>
    <property type="evidence" value="ECO:0007669"/>
    <property type="project" value="InterPro"/>
</dbReference>
<evidence type="ECO:0000256" key="3">
    <source>
        <dbReference type="ARBA" id="ARBA00022840"/>
    </source>
</evidence>
<dbReference type="Gene3D" id="3.40.50.620">
    <property type="entry name" value="HUPs"/>
    <property type="match status" value="1"/>
</dbReference>
<dbReference type="SUPFAM" id="SSF52402">
    <property type="entry name" value="Adenine nucleotide alpha hydrolases-like"/>
    <property type="match status" value="1"/>
</dbReference>
<dbReference type="PANTHER" id="PTHR11772">
    <property type="entry name" value="ASPARAGINE SYNTHETASE"/>
    <property type="match status" value="1"/>
</dbReference>
<dbReference type="PANTHER" id="PTHR11772:SF23">
    <property type="entry name" value="ASPARAGINE SYNTHETASE [GLUTAMINE-HYDROLYZING]"/>
    <property type="match status" value="1"/>
</dbReference>
<dbReference type="InterPro" id="IPR001962">
    <property type="entry name" value="Asn_synthase"/>
</dbReference>
<feature type="domain" description="Asparagine synthetase" evidence="4">
    <location>
        <begin position="29"/>
        <end position="134"/>
    </location>
</feature>
<dbReference type="EnsemblMetazoa" id="BGLB031150-RA">
    <property type="protein sequence ID" value="BGLB031150-PA"/>
    <property type="gene ID" value="BGLB031150"/>
</dbReference>
<comment type="pathway">
    <text evidence="1">Amino-acid biosynthesis; L-asparagine biosynthesis; L-asparagine from L-aspartate (L-Gln route): step 1/1.</text>
</comment>
<organism evidence="5 6">
    <name type="scientific">Biomphalaria glabrata</name>
    <name type="common">Bloodfluke planorb</name>
    <name type="synonym">Freshwater snail</name>
    <dbReference type="NCBI Taxonomy" id="6526"/>
    <lineage>
        <taxon>Eukaryota</taxon>
        <taxon>Metazoa</taxon>
        <taxon>Spiralia</taxon>
        <taxon>Lophotrochozoa</taxon>
        <taxon>Mollusca</taxon>
        <taxon>Gastropoda</taxon>
        <taxon>Heterobranchia</taxon>
        <taxon>Euthyneura</taxon>
        <taxon>Panpulmonata</taxon>
        <taxon>Hygrophila</taxon>
        <taxon>Lymnaeoidea</taxon>
        <taxon>Planorbidae</taxon>
        <taxon>Biomphalaria</taxon>
    </lineage>
</organism>
<reference evidence="5" key="1">
    <citation type="submission" date="2020-05" db="UniProtKB">
        <authorList>
            <consortium name="EnsemblMetazoa"/>
        </authorList>
    </citation>
    <scope>IDENTIFICATION</scope>
    <source>
        <strain evidence="5">BB02</strain>
    </source>
</reference>
<keyword evidence="3" id="KW-0067">ATP-binding</keyword>
<dbReference type="VEuPathDB" id="VectorBase:BGLAX_040544"/>
<accession>A0A2C9LHF1</accession>
<evidence type="ECO:0000313" key="5">
    <source>
        <dbReference type="EnsemblMetazoa" id="BGLB031150-PA"/>
    </source>
</evidence>
<proteinExistence type="predicted"/>
<dbReference type="GO" id="GO:0006529">
    <property type="term" value="P:asparagine biosynthetic process"/>
    <property type="evidence" value="ECO:0007669"/>
    <property type="project" value="InterPro"/>
</dbReference>
<evidence type="ECO:0000313" key="6">
    <source>
        <dbReference type="Proteomes" id="UP000076420"/>
    </source>
</evidence>
<dbReference type="KEGG" id="bgt:106055238"/>
<dbReference type="Proteomes" id="UP000076420">
    <property type="component" value="Unassembled WGS sequence"/>
</dbReference>
<sequence length="161" mass="18672">MEALKQLKLGSTTAALINLNRVEVLKQHCFISLQAQISNELKQSNGSKQKLKSAFSDCDLLPNEILWRPKEAFSDGISSVSRSWYQIIQDHCNEQINKNDLAQAATLYPHNTPKTSEALYYRRIFEKYYAHKSSWIPYFWMPKWSGDTTDPSARTLKHYKQ</sequence>
<name>A0A2C9LHF1_BIOGL</name>
<evidence type="ECO:0000259" key="4">
    <source>
        <dbReference type="Pfam" id="PF00733"/>
    </source>
</evidence>
<dbReference type="AlphaFoldDB" id="A0A2C9LHF1"/>
<evidence type="ECO:0000256" key="2">
    <source>
        <dbReference type="ARBA" id="ARBA00022741"/>
    </source>
</evidence>
<gene>
    <name evidence="5" type="primary">106055238</name>
</gene>
<dbReference type="Pfam" id="PF00733">
    <property type="entry name" value="Asn_synthase"/>
    <property type="match status" value="1"/>
</dbReference>
<dbReference type="STRING" id="6526.A0A2C9LHF1"/>
<dbReference type="GO" id="GO:0005829">
    <property type="term" value="C:cytosol"/>
    <property type="evidence" value="ECO:0007669"/>
    <property type="project" value="TreeGrafter"/>
</dbReference>